<evidence type="ECO:0000313" key="3">
    <source>
        <dbReference type="EMBL" id="STR00583.1"/>
    </source>
</evidence>
<gene>
    <name evidence="3" type="ORF">NCTC13336_00792</name>
</gene>
<sequence length="202" mass="23302">MNTLITVAVGLLIVAAIMYFTVGHLFRKPDNDIIRWFNATHGVLLCINNKNIQIYGGAPPKGSWRKKERASLKQWWGITDTASLLDMVRWLMDEGHRAEYRQRGETGGIAGWDYSRALSLLSSGYLCGYLGKKEALDRSLDIARRVQKEFDSWDNFMASYFAGYEYWSEDTCGQRQRVYMALKGKPNSLYKLPWNLELKQAW</sequence>
<organism evidence="3 4">
    <name type="scientific">Kingella potus</name>
    <dbReference type="NCBI Taxonomy" id="265175"/>
    <lineage>
        <taxon>Bacteria</taxon>
        <taxon>Pseudomonadati</taxon>
        <taxon>Pseudomonadota</taxon>
        <taxon>Betaproteobacteria</taxon>
        <taxon>Neisseriales</taxon>
        <taxon>Neisseriaceae</taxon>
        <taxon>Kingella</taxon>
    </lineage>
</organism>
<protein>
    <submittedName>
        <fullName evidence="3">Protein of uncharacterized function (DUF1266)</fullName>
    </submittedName>
</protein>
<proteinExistence type="predicted"/>
<evidence type="ECO:0000313" key="4">
    <source>
        <dbReference type="Proteomes" id="UP000254293"/>
    </source>
</evidence>
<dbReference type="RefSeq" id="WP_172461204.1">
    <property type="nucleotide sequence ID" value="NZ_CP091516.1"/>
</dbReference>
<dbReference type="AlphaFoldDB" id="A0A377QZB6"/>
<dbReference type="Pfam" id="PF06889">
    <property type="entry name" value="DUF1266"/>
    <property type="match status" value="1"/>
</dbReference>
<keyword evidence="1" id="KW-0812">Transmembrane</keyword>
<evidence type="ECO:0000256" key="1">
    <source>
        <dbReference type="SAM" id="Phobius"/>
    </source>
</evidence>
<keyword evidence="1" id="KW-0472">Membrane</keyword>
<accession>A0A377QZB6</accession>
<keyword evidence="4" id="KW-1185">Reference proteome</keyword>
<feature type="transmembrane region" description="Helical" evidence="1">
    <location>
        <begin position="6"/>
        <end position="26"/>
    </location>
</feature>
<name>A0A377QZB6_9NEIS</name>
<dbReference type="Proteomes" id="UP000254293">
    <property type="component" value="Unassembled WGS sequence"/>
</dbReference>
<evidence type="ECO:0000259" key="2">
    <source>
        <dbReference type="Pfam" id="PF06889"/>
    </source>
</evidence>
<feature type="domain" description="DUF1266" evidence="2">
    <location>
        <begin position="99"/>
        <end position="194"/>
    </location>
</feature>
<dbReference type="InterPro" id="IPR009677">
    <property type="entry name" value="DUF1266"/>
</dbReference>
<keyword evidence="1" id="KW-1133">Transmembrane helix</keyword>
<dbReference type="EMBL" id="UGJJ01000001">
    <property type="protein sequence ID" value="STR00583.1"/>
    <property type="molecule type" value="Genomic_DNA"/>
</dbReference>
<reference evidence="3 4" key="1">
    <citation type="submission" date="2018-06" db="EMBL/GenBank/DDBJ databases">
        <authorList>
            <consortium name="Pathogen Informatics"/>
            <person name="Doyle S."/>
        </authorList>
    </citation>
    <scope>NUCLEOTIDE SEQUENCE [LARGE SCALE GENOMIC DNA]</scope>
    <source>
        <strain evidence="3 4">NCTC13336</strain>
    </source>
</reference>